<comment type="caution">
    <text evidence="1">The sequence shown here is derived from an EMBL/GenBank/DDBJ whole genome shotgun (WGS) entry which is preliminary data.</text>
</comment>
<dbReference type="Proteomes" id="UP000037069">
    <property type="component" value="Unassembled WGS sequence"/>
</dbReference>
<accession>A0A0L0CD21</accession>
<dbReference type="AlphaFoldDB" id="A0A0L0CD21"/>
<proteinExistence type="predicted"/>
<protein>
    <submittedName>
        <fullName evidence="1">Uncharacterized protein</fullName>
    </submittedName>
</protein>
<evidence type="ECO:0000313" key="1">
    <source>
        <dbReference type="EMBL" id="KNC29364.1"/>
    </source>
</evidence>
<keyword evidence="2" id="KW-1185">Reference proteome</keyword>
<gene>
    <name evidence="1" type="ORF">FF38_04480</name>
</gene>
<sequence>MLEHGSSRPSQVYPVHWLQMTNASSSLFKERNIRNLPLMMWNANGKVSVEVHCFKPCGDIPSGFHPAGWQGIPLQKVIPHTKSALQPHCLLLCGPLANLPRMEYESGRSGVKIQLSWEREIRSGKNDDETLAHITWNYSNILMKHSESDAELGSPFQNGERILFVHCLSFMRCLNLCWQ</sequence>
<dbReference type="EMBL" id="JRES01000672">
    <property type="protein sequence ID" value="KNC29364.1"/>
    <property type="molecule type" value="Genomic_DNA"/>
</dbReference>
<reference evidence="1 2" key="1">
    <citation type="journal article" date="2015" name="Nat. Commun.">
        <title>Lucilia cuprina genome unlocks parasitic fly biology to underpin future interventions.</title>
        <authorList>
            <person name="Anstead C.A."/>
            <person name="Korhonen P.K."/>
            <person name="Young N.D."/>
            <person name="Hall R.S."/>
            <person name="Jex A.R."/>
            <person name="Murali S.C."/>
            <person name="Hughes D.S."/>
            <person name="Lee S.F."/>
            <person name="Perry T."/>
            <person name="Stroehlein A.J."/>
            <person name="Ansell B.R."/>
            <person name="Breugelmans B."/>
            <person name="Hofmann A."/>
            <person name="Qu J."/>
            <person name="Dugan S."/>
            <person name="Lee S.L."/>
            <person name="Chao H."/>
            <person name="Dinh H."/>
            <person name="Han Y."/>
            <person name="Doddapaneni H.V."/>
            <person name="Worley K.C."/>
            <person name="Muzny D.M."/>
            <person name="Ioannidis P."/>
            <person name="Waterhouse R.M."/>
            <person name="Zdobnov E.M."/>
            <person name="James P.J."/>
            <person name="Bagnall N.H."/>
            <person name="Kotze A.C."/>
            <person name="Gibbs R.A."/>
            <person name="Richards S."/>
            <person name="Batterham P."/>
            <person name="Gasser R.B."/>
        </authorList>
    </citation>
    <scope>NUCLEOTIDE SEQUENCE [LARGE SCALE GENOMIC DNA]</scope>
    <source>
        <strain evidence="1 2">LS</strain>
        <tissue evidence="1">Full body</tissue>
    </source>
</reference>
<organism evidence="1 2">
    <name type="scientific">Lucilia cuprina</name>
    <name type="common">Green bottle fly</name>
    <name type="synonym">Australian sheep blowfly</name>
    <dbReference type="NCBI Taxonomy" id="7375"/>
    <lineage>
        <taxon>Eukaryota</taxon>
        <taxon>Metazoa</taxon>
        <taxon>Ecdysozoa</taxon>
        <taxon>Arthropoda</taxon>
        <taxon>Hexapoda</taxon>
        <taxon>Insecta</taxon>
        <taxon>Pterygota</taxon>
        <taxon>Neoptera</taxon>
        <taxon>Endopterygota</taxon>
        <taxon>Diptera</taxon>
        <taxon>Brachycera</taxon>
        <taxon>Muscomorpha</taxon>
        <taxon>Oestroidea</taxon>
        <taxon>Calliphoridae</taxon>
        <taxon>Luciliinae</taxon>
        <taxon>Lucilia</taxon>
    </lineage>
</organism>
<evidence type="ECO:0000313" key="2">
    <source>
        <dbReference type="Proteomes" id="UP000037069"/>
    </source>
</evidence>
<name>A0A0L0CD21_LUCCU</name>